<keyword evidence="1" id="KW-0460">Magnesium</keyword>
<reference evidence="2 3" key="1">
    <citation type="submission" date="2011-09" db="EMBL/GenBank/DDBJ databases">
        <title>The Genome Sequence of Bacillus smithii 7_3_47FAA.</title>
        <authorList>
            <consortium name="The Broad Institute Genome Sequencing Platform"/>
            <person name="Earl A."/>
            <person name="Ward D."/>
            <person name="Feldgarden M."/>
            <person name="Gevers D."/>
            <person name="Daigneault M."/>
            <person name="Strauss J."/>
            <person name="Allen-Vercoe E."/>
            <person name="Young S.K."/>
            <person name="Zeng Q."/>
            <person name="Gargeya S."/>
            <person name="Fitzgerald M."/>
            <person name="Haas B."/>
            <person name="Abouelleil A."/>
            <person name="Alvarado L."/>
            <person name="Arachchi H.M."/>
            <person name="Berlin A."/>
            <person name="Brown A."/>
            <person name="Chapman S.B."/>
            <person name="Chen Z."/>
            <person name="Dunbar C."/>
            <person name="Freedman E."/>
            <person name="Gearin G."/>
            <person name="Goldberg J."/>
            <person name="Griggs A."/>
            <person name="Gujja S."/>
            <person name="Heiman D."/>
            <person name="Howarth C."/>
            <person name="Larson L."/>
            <person name="Lui A."/>
            <person name="MacDonald P.J.P."/>
            <person name="Montmayeur A."/>
            <person name="Murphy C."/>
            <person name="Neiman D."/>
            <person name="Pearson M."/>
            <person name="Priest M."/>
            <person name="Roberts A."/>
            <person name="Saif S."/>
            <person name="Shea T."/>
            <person name="Shenoy N."/>
            <person name="Sisk P."/>
            <person name="Stolte C."/>
            <person name="Sykes S."/>
            <person name="Wortman J."/>
            <person name="Nusbaum C."/>
            <person name="Birren B."/>
        </authorList>
    </citation>
    <scope>NUCLEOTIDE SEQUENCE [LARGE SCALE GENOMIC DNA]</scope>
    <source>
        <strain evidence="2 3">7_3_47FAA</strain>
    </source>
</reference>
<dbReference type="PANTHER" id="PTHR16222">
    <property type="entry name" value="ADP-RIBOSYLGLYCOHYDROLASE"/>
    <property type="match status" value="1"/>
</dbReference>
<feature type="binding site" evidence="1">
    <location>
        <position position="244"/>
    </location>
    <ligand>
        <name>Mg(2+)</name>
        <dbReference type="ChEBI" id="CHEBI:18420"/>
        <label>1</label>
    </ligand>
</feature>
<proteinExistence type="predicted"/>
<dbReference type="InterPro" id="IPR036705">
    <property type="entry name" value="Ribosyl_crysJ1_sf"/>
</dbReference>
<dbReference type="PATRIC" id="fig|665952.3.peg.2133"/>
<keyword evidence="1" id="KW-0479">Metal-binding</keyword>
<dbReference type="Proteomes" id="UP000011747">
    <property type="component" value="Unassembled WGS sequence"/>
</dbReference>
<feature type="binding site" evidence="1">
    <location>
        <position position="54"/>
    </location>
    <ligand>
        <name>Mg(2+)</name>
        <dbReference type="ChEBI" id="CHEBI:18420"/>
        <label>1</label>
    </ligand>
</feature>
<name>G9QM33_9BACI</name>
<feature type="binding site" evidence="1">
    <location>
        <position position="56"/>
    </location>
    <ligand>
        <name>Mg(2+)</name>
        <dbReference type="ChEBI" id="CHEBI:18420"/>
        <label>1</label>
    </ligand>
</feature>
<evidence type="ECO:0000256" key="1">
    <source>
        <dbReference type="PIRSR" id="PIRSR605502-1"/>
    </source>
</evidence>
<keyword evidence="3" id="KW-1185">Reference proteome</keyword>
<evidence type="ECO:0000313" key="2">
    <source>
        <dbReference type="EMBL" id="EHL77360.1"/>
    </source>
</evidence>
<dbReference type="Gene3D" id="1.10.4080.10">
    <property type="entry name" value="ADP-ribosylation/Crystallin J1"/>
    <property type="match status" value="1"/>
</dbReference>
<protein>
    <submittedName>
        <fullName evidence="2">ADP-ribosyl-[dinitrogen reductase] hydrolase</fullName>
    </submittedName>
</protein>
<dbReference type="EMBL" id="ACWF01000114">
    <property type="protein sequence ID" value="EHL77360.1"/>
    <property type="molecule type" value="Genomic_DNA"/>
</dbReference>
<accession>G9QM33</accession>
<dbReference type="Pfam" id="PF03747">
    <property type="entry name" value="ADP_ribosyl_GH"/>
    <property type="match status" value="1"/>
</dbReference>
<dbReference type="SUPFAM" id="SSF101478">
    <property type="entry name" value="ADP-ribosylglycohydrolase"/>
    <property type="match status" value="1"/>
</dbReference>
<evidence type="ECO:0000313" key="3">
    <source>
        <dbReference type="Proteomes" id="UP000011747"/>
    </source>
</evidence>
<dbReference type="GO" id="GO:0016787">
    <property type="term" value="F:hydrolase activity"/>
    <property type="evidence" value="ECO:0007669"/>
    <property type="project" value="UniProtKB-KW"/>
</dbReference>
<dbReference type="InterPro" id="IPR005502">
    <property type="entry name" value="Ribosyl_crysJ1"/>
</dbReference>
<dbReference type="RefSeq" id="WP_004439701.1">
    <property type="nucleotide sequence ID" value="NZ_JH414756.1"/>
</dbReference>
<comment type="caution">
    <text evidence="2">The sequence shown here is derived from an EMBL/GenBank/DDBJ whole genome shotgun (WGS) entry which is preliminary data.</text>
</comment>
<feature type="binding site" evidence="1">
    <location>
        <position position="55"/>
    </location>
    <ligand>
        <name>Mg(2+)</name>
        <dbReference type="ChEBI" id="CHEBI:18420"/>
        <label>1</label>
    </ligand>
</feature>
<sequence length="291" mass="32519">MLDQIRGGLFGAAVGDALGATTECMNKEEIQEKYGKIKTIIGGGWLALDPGEVTDDTDMMIAVANGITQSPENPIPAIGEEFLKWHRRNPRGVGRTISHVLSQYQGDWFQTAFHVHCAQQGKSSGNGSLMRCLPVALAYSDQEMMEKITFLQSKMTHYADEAAEACLIYNRIAFRLLKGENLKTSLKEEIMNTCYSSVCFRKEPDCPPDGYVVHTLIWVLHWLWNCHTFEEVVIEAANRGGDSDTIASIAGGLKGLEAGFHRLPRRFTEILRVKQELELLSEKLCAVRQRI</sequence>
<comment type="cofactor">
    <cofactor evidence="1">
        <name>Mg(2+)</name>
        <dbReference type="ChEBI" id="CHEBI:18420"/>
    </cofactor>
    <text evidence="1">Binds 2 magnesium ions per subunit.</text>
</comment>
<dbReference type="AlphaFoldDB" id="G9QM33"/>
<dbReference type="HOGENOM" id="CLU_024566_8_1_9"/>
<dbReference type="GO" id="GO:0046872">
    <property type="term" value="F:metal ion binding"/>
    <property type="evidence" value="ECO:0007669"/>
    <property type="project" value="UniProtKB-KW"/>
</dbReference>
<gene>
    <name evidence="2" type="ORF">HMPREF1015_02091</name>
</gene>
<feature type="binding site" evidence="1">
    <location>
        <position position="242"/>
    </location>
    <ligand>
        <name>Mg(2+)</name>
        <dbReference type="ChEBI" id="CHEBI:18420"/>
        <label>1</label>
    </ligand>
</feature>
<feature type="binding site" evidence="1">
    <location>
        <position position="245"/>
    </location>
    <ligand>
        <name>Mg(2+)</name>
        <dbReference type="ChEBI" id="CHEBI:18420"/>
        <label>1</label>
    </ligand>
</feature>
<dbReference type="PANTHER" id="PTHR16222:SF12">
    <property type="entry name" value="ADP-RIBOSYLGLYCOHYDROLASE-RELATED"/>
    <property type="match status" value="1"/>
</dbReference>
<dbReference type="InterPro" id="IPR050792">
    <property type="entry name" value="ADP-ribosylglycohydrolase"/>
</dbReference>
<keyword evidence="2" id="KW-0378">Hydrolase</keyword>
<organism evidence="2 3">
    <name type="scientific">Bacillus smithii 7_3_47FAA</name>
    <dbReference type="NCBI Taxonomy" id="665952"/>
    <lineage>
        <taxon>Bacteria</taxon>
        <taxon>Bacillati</taxon>
        <taxon>Bacillota</taxon>
        <taxon>Bacilli</taxon>
        <taxon>Bacillales</taxon>
        <taxon>Bacillaceae</taxon>
        <taxon>Bacillus</taxon>
    </lineage>
</organism>